<dbReference type="CDD" id="cd00268">
    <property type="entry name" value="DEADc"/>
    <property type="match status" value="1"/>
</dbReference>
<evidence type="ECO:0000259" key="7">
    <source>
        <dbReference type="PROSITE" id="PS51192"/>
    </source>
</evidence>
<dbReference type="CDD" id="cd18787">
    <property type="entry name" value="SF2_C_DEAD"/>
    <property type="match status" value="1"/>
</dbReference>
<feature type="region of interest" description="Disordered" evidence="6">
    <location>
        <begin position="313"/>
        <end position="335"/>
    </location>
</feature>
<sequence>MESSLRGSGRGNWPRPWLAEIRYPELTRPKKNFYTEHPVVFNWTSSDVEGLRIENGIEICPEVPRQNRPLRPPAPVDDLSLAKVSDQYLQVIRELGVCSPTPIQMQVWPAAMCGYDIIGVAPTGSGKTLAYLVPLFEHCTRQPGNVRHGEPGEGPIGLVILPNPELARQVMSTATKFSKAFNLSVRSMVPGQKVQSVHEFQADILVASQGKLWEFLQNLNLPGQLLNFLKRTTFVVVDEADSVLIDDQQLFLSELLSKLRPDVQLLCFTATWHAGLSQKVSNAAGGANRSPLEIVVNGRELSACKSVQQRFLRKEKTEKRHQSQRPLNHEEEQERRESDILQAYWTSEETKDDALYKVIYWLVQDEPDTGNEKILVFVNSKTSVQHVVDMLTNEGFSVAGMTGEMTTRLREDLQQKFADPAEKHPRILVSTDLLGRGVDFVTCLHVLIYEFPLRITEYVHRVGRTGRAGKPGFALTFLEEDKHDIRFYDKIVKVLEASGQKVPAWMRREADHPKFGSKWHERLYQRQKVEGQRAYAEQETQDIRGLPVYTYGPESLRSGHEWGSVLKSLGLPCSPLFDENKNAMPKVF</sequence>
<dbReference type="GO" id="GO:0004386">
    <property type="term" value="F:helicase activity"/>
    <property type="evidence" value="ECO:0007669"/>
    <property type="project" value="UniProtKB-KW"/>
</dbReference>
<proteinExistence type="predicted"/>
<dbReference type="PROSITE" id="PS51194">
    <property type="entry name" value="HELICASE_CTER"/>
    <property type="match status" value="1"/>
</dbReference>
<reference evidence="9 10" key="1">
    <citation type="submission" date="2024-02" db="EMBL/GenBank/DDBJ databases">
        <authorList>
            <person name="Chen Y."/>
            <person name="Shah S."/>
            <person name="Dougan E. K."/>
            <person name="Thang M."/>
            <person name="Chan C."/>
        </authorList>
    </citation>
    <scope>NUCLEOTIDE SEQUENCE [LARGE SCALE GENOMIC DNA]</scope>
</reference>
<accession>A0ABP0P9M0</accession>
<keyword evidence="5" id="KW-0067">ATP-binding</keyword>
<dbReference type="InterPro" id="IPR001650">
    <property type="entry name" value="Helicase_C-like"/>
</dbReference>
<dbReference type="PANTHER" id="PTHR47958">
    <property type="entry name" value="ATP-DEPENDENT RNA HELICASE DBP3"/>
    <property type="match status" value="1"/>
</dbReference>
<dbReference type="EC" id="3.6.4.13" evidence="1"/>
<evidence type="ECO:0000256" key="6">
    <source>
        <dbReference type="SAM" id="MobiDB-lite"/>
    </source>
</evidence>
<organism evidence="9 10">
    <name type="scientific">Durusdinium trenchii</name>
    <dbReference type="NCBI Taxonomy" id="1381693"/>
    <lineage>
        <taxon>Eukaryota</taxon>
        <taxon>Sar</taxon>
        <taxon>Alveolata</taxon>
        <taxon>Dinophyceae</taxon>
        <taxon>Suessiales</taxon>
        <taxon>Symbiodiniaceae</taxon>
        <taxon>Durusdinium</taxon>
    </lineage>
</organism>
<protein>
    <recommendedName>
        <fullName evidence="1">RNA helicase</fullName>
        <ecNumber evidence="1">3.6.4.13</ecNumber>
    </recommendedName>
</protein>
<evidence type="ECO:0000256" key="2">
    <source>
        <dbReference type="ARBA" id="ARBA00022741"/>
    </source>
</evidence>
<feature type="domain" description="Helicase ATP-binding" evidence="7">
    <location>
        <begin position="108"/>
        <end position="290"/>
    </location>
</feature>
<dbReference type="InterPro" id="IPR044742">
    <property type="entry name" value="DEAD/DEAH_RhlB"/>
</dbReference>
<dbReference type="PROSITE" id="PS51192">
    <property type="entry name" value="HELICASE_ATP_BIND_1"/>
    <property type="match status" value="1"/>
</dbReference>
<dbReference type="EMBL" id="CAXAMM010034402">
    <property type="protein sequence ID" value="CAK9072747.1"/>
    <property type="molecule type" value="Genomic_DNA"/>
</dbReference>
<evidence type="ECO:0000313" key="10">
    <source>
        <dbReference type="Proteomes" id="UP001642464"/>
    </source>
</evidence>
<evidence type="ECO:0000313" key="9">
    <source>
        <dbReference type="EMBL" id="CAK9072747.1"/>
    </source>
</evidence>
<name>A0ABP0P9M0_9DINO</name>
<dbReference type="SUPFAM" id="SSF52540">
    <property type="entry name" value="P-loop containing nucleoside triphosphate hydrolases"/>
    <property type="match status" value="1"/>
</dbReference>
<keyword evidence="3" id="KW-0378">Hydrolase</keyword>
<feature type="domain" description="Helicase C-terminal" evidence="8">
    <location>
        <begin position="354"/>
        <end position="510"/>
    </location>
</feature>
<dbReference type="Gene3D" id="3.40.50.300">
    <property type="entry name" value="P-loop containing nucleotide triphosphate hydrolases"/>
    <property type="match status" value="2"/>
</dbReference>
<dbReference type="InterPro" id="IPR027417">
    <property type="entry name" value="P-loop_NTPase"/>
</dbReference>
<dbReference type="InterPro" id="IPR014001">
    <property type="entry name" value="Helicase_ATP-bd"/>
</dbReference>
<evidence type="ECO:0000256" key="4">
    <source>
        <dbReference type="ARBA" id="ARBA00022806"/>
    </source>
</evidence>
<keyword evidence="4 9" id="KW-0347">Helicase</keyword>
<keyword evidence="2" id="KW-0547">Nucleotide-binding</keyword>
<evidence type="ECO:0000256" key="3">
    <source>
        <dbReference type="ARBA" id="ARBA00022801"/>
    </source>
</evidence>
<keyword evidence="10" id="KW-1185">Reference proteome</keyword>
<gene>
    <name evidence="9" type="ORF">SCF082_LOCUS35738</name>
</gene>
<dbReference type="SMART" id="SM00490">
    <property type="entry name" value="HELICc"/>
    <property type="match status" value="1"/>
</dbReference>
<comment type="caution">
    <text evidence="9">The sequence shown here is derived from an EMBL/GenBank/DDBJ whole genome shotgun (WGS) entry which is preliminary data.</text>
</comment>
<dbReference type="InterPro" id="IPR011545">
    <property type="entry name" value="DEAD/DEAH_box_helicase_dom"/>
</dbReference>
<dbReference type="Pfam" id="PF00271">
    <property type="entry name" value="Helicase_C"/>
    <property type="match status" value="1"/>
</dbReference>
<dbReference type="Proteomes" id="UP001642464">
    <property type="component" value="Unassembled WGS sequence"/>
</dbReference>
<dbReference type="Pfam" id="PF00270">
    <property type="entry name" value="DEAD"/>
    <property type="match status" value="1"/>
</dbReference>
<dbReference type="SMART" id="SM00487">
    <property type="entry name" value="DEXDc"/>
    <property type="match status" value="1"/>
</dbReference>
<evidence type="ECO:0000256" key="5">
    <source>
        <dbReference type="ARBA" id="ARBA00022840"/>
    </source>
</evidence>
<evidence type="ECO:0000259" key="8">
    <source>
        <dbReference type="PROSITE" id="PS51194"/>
    </source>
</evidence>
<evidence type="ECO:0000256" key="1">
    <source>
        <dbReference type="ARBA" id="ARBA00012552"/>
    </source>
</evidence>